<dbReference type="NCBIfam" id="NF002292">
    <property type="entry name" value="PRK01216.1"/>
    <property type="match status" value="1"/>
</dbReference>
<evidence type="ECO:0000259" key="2">
    <source>
        <dbReference type="PROSITE" id="PS50173"/>
    </source>
</evidence>
<dbReference type="InterPro" id="IPR024728">
    <property type="entry name" value="PolY_HhH_motif"/>
</dbReference>
<reference evidence="3" key="3">
    <citation type="journal article" date="2019" name="BMC Res. Notes">
        <title>Complete genome sequence of the Sulfodiicoccus acidiphilus strain HS-1T, the first crenarchaeon that lacks polB3, isolated from an acidic hot spring in Ohwaku-dani, Hakone, Japan.</title>
        <authorList>
            <person name="Sakai H.D."/>
            <person name="Kurosawa N."/>
        </authorList>
    </citation>
    <scope>NUCLEOTIDE SEQUENCE</scope>
    <source>
        <strain evidence="3">HS-1</strain>
    </source>
</reference>
<organism evidence="3 5">
    <name type="scientific">Sulfodiicoccus acidiphilus</name>
    <dbReference type="NCBI Taxonomy" id="1670455"/>
    <lineage>
        <taxon>Archaea</taxon>
        <taxon>Thermoproteota</taxon>
        <taxon>Thermoprotei</taxon>
        <taxon>Sulfolobales</taxon>
        <taxon>Sulfolobaceae</taxon>
        <taxon>Sulfodiicoccus</taxon>
    </lineage>
</organism>
<dbReference type="GO" id="GO:0042276">
    <property type="term" value="P:error-prone translesion synthesis"/>
    <property type="evidence" value="ECO:0007669"/>
    <property type="project" value="TreeGrafter"/>
</dbReference>
<dbReference type="PANTHER" id="PTHR11076">
    <property type="entry name" value="DNA REPAIR POLYMERASE UMUC / TRANSFERASE FAMILY MEMBER"/>
    <property type="match status" value="1"/>
</dbReference>
<protein>
    <submittedName>
        <fullName evidence="3">DNA polymerase IV</fullName>
        <ecNumber evidence="3">2.7.7.7</ecNumber>
    </submittedName>
</protein>
<dbReference type="InterPro" id="IPR043502">
    <property type="entry name" value="DNA/RNA_pol_sf"/>
</dbReference>
<keyword evidence="5" id="KW-1185">Reference proteome</keyword>
<dbReference type="Gene3D" id="3.40.1170.60">
    <property type="match status" value="1"/>
</dbReference>
<dbReference type="InterPro" id="IPR036775">
    <property type="entry name" value="DNA_pol_Y-fam_lit_finger_sf"/>
</dbReference>
<dbReference type="Proteomes" id="UP000616143">
    <property type="component" value="Unassembled WGS sequence"/>
</dbReference>
<dbReference type="AlphaFoldDB" id="A0A348B3L9"/>
<dbReference type="GO" id="GO:0003887">
    <property type="term" value="F:DNA-directed DNA polymerase activity"/>
    <property type="evidence" value="ECO:0007669"/>
    <property type="project" value="UniProtKB-EC"/>
</dbReference>
<gene>
    <name evidence="4" type="ORF">GCM10007116_16320</name>
    <name evidence="3" type="ORF">HS1genome_1160</name>
</gene>
<dbReference type="Gene3D" id="1.10.150.20">
    <property type="entry name" value="5' to 3' exonuclease, C-terminal subdomain"/>
    <property type="match status" value="1"/>
</dbReference>
<dbReference type="GeneID" id="38666675"/>
<dbReference type="SUPFAM" id="SSF100879">
    <property type="entry name" value="Lesion bypass DNA polymerase (Y-family), little finger domain"/>
    <property type="match status" value="1"/>
</dbReference>
<dbReference type="Proteomes" id="UP000276741">
    <property type="component" value="Chromosome"/>
</dbReference>
<dbReference type="Gene3D" id="3.30.70.270">
    <property type="match status" value="1"/>
</dbReference>
<keyword evidence="3" id="KW-0808">Transferase</keyword>
<name>A0A348B3L9_9CREN</name>
<evidence type="ECO:0000313" key="3">
    <source>
        <dbReference type="EMBL" id="BBD72771.1"/>
    </source>
</evidence>
<keyword evidence="3" id="KW-0548">Nucleotidyltransferase</keyword>
<dbReference type="EMBL" id="BMQS01000015">
    <property type="protein sequence ID" value="GGT99675.1"/>
    <property type="molecule type" value="Genomic_DNA"/>
</dbReference>
<comment type="similarity">
    <text evidence="1">Belongs to the DNA polymerase type-Y family.</text>
</comment>
<dbReference type="RefSeq" id="WP_126451343.1">
    <property type="nucleotide sequence ID" value="NZ_AP018553.1"/>
</dbReference>
<dbReference type="PANTHER" id="PTHR11076:SF33">
    <property type="entry name" value="DNA POLYMERASE KAPPA"/>
    <property type="match status" value="1"/>
</dbReference>
<dbReference type="InterPro" id="IPR050116">
    <property type="entry name" value="DNA_polymerase-Y"/>
</dbReference>
<dbReference type="InterPro" id="IPR017961">
    <property type="entry name" value="DNA_pol_Y-fam_little_finger"/>
</dbReference>
<dbReference type="Pfam" id="PF11798">
    <property type="entry name" value="IMS_HHH"/>
    <property type="match status" value="1"/>
</dbReference>
<dbReference type="GO" id="GO:0003684">
    <property type="term" value="F:damaged DNA binding"/>
    <property type="evidence" value="ECO:0007669"/>
    <property type="project" value="InterPro"/>
</dbReference>
<proteinExistence type="inferred from homology"/>
<dbReference type="GO" id="GO:0006281">
    <property type="term" value="P:DNA repair"/>
    <property type="evidence" value="ECO:0007669"/>
    <property type="project" value="InterPro"/>
</dbReference>
<dbReference type="InterPro" id="IPR001126">
    <property type="entry name" value="UmuC"/>
</dbReference>
<evidence type="ECO:0000313" key="4">
    <source>
        <dbReference type="EMBL" id="GGT99675.1"/>
    </source>
</evidence>
<dbReference type="SUPFAM" id="SSF56672">
    <property type="entry name" value="DNA/RNA polymerases"/>
    <property type="match status" value="1"/>
</dbReference>
<reference evidence="4" key="4">
    <citation type="submission" date="2020-09" db="EMBL/GenBank/DDBJ databases">
        <authorList>
            <person name="Sun Q."/>
            <person name="Ohkuma M."/>
        </authorList>
    </citation>
    <scope>NUCLEOTIDE SEQUENCE</scope>
    <source>
        <strain evidence="4">JCM 31740</strain>
    </source>
</reference>
<feature type="domain" description="UmuC" evidence="2">
    <location>
        <begin position="3"/>
        <end position="187"/>
    </location>
</feature>
<dbReference type="EC" id="2.7.7.7" evidence="3"/>
<dbReference type="CDD" id="cd03586">
    <property type="entry name" value="PolY_Pol_IV_kappa"/>
    <property type="match status" value="1"/>
</dbReference>
<sequence length="354" mass="39577">MIVAFVDIDYFFAQVEEILNPSLRGKPVVVCVYSGRSLDSGAVATANYVARKLGVKAGMPIVKAKEVAPQAIYLPMRRELYEEVSRRVMSILRRVSARVEVASVDEAYIDLTEVVEDFNEGVKVGRELKEVIKTETELSVTVGLSINKVFAKVAAESVKPGGFKAVGPNEVERLIEELDVKDIPGVGPVIAERLQKLGVRKLTDVRSAVRFVLSKAIGRAKTEYLLALAENRYFPPVEEKVRKTSGRYLTLTSNTRDFDEIVTVLRRSVEEAYRKTEGLPTRVAVVAIMEDLDVVSRERSLEHGLTQDSAFEIAKELLKEVLRDDQRKLRRVGVRLGKFVKPGGLDKFLNLQRD</sequence>
<dbReference type="InterPro" id="IPR022880">
    <property type="entry name" value="DNApol_IV"/>
</dbReference>
<dbReference type="EMBL" id="AP018553">
    <property type="protein sequence ID" value="BBD72771.1"/>
    <property type="molecule type" value="Genomic_DNA"/>
</dbReference>
<dbReference type="Pfam" id="PF00817">
    <property type="entry name" value="IMS"/>
    <property type="match status" value="1"/>
</dbReference>
<dbReference type="KEGG" id="sacd:HS1genome_1160"/>
<evidence type="ECO:0000313" key="5">
    <source>
        <dbReference type="Proteomes" id="UP000276741"/>
    </source>
</evidence>
<reference evidence="4" key="1">
    <citation type="journal article" date="2014" name="Int. J. Syst. Evol. Microbiol.">
        <title>Complete genome sequence of Corynebacterium casei LMG S-19264T (=DSM 44701T), isolated from a smear-ripened cheese.</title>
        <authorList>
            <consortium name="US DOE Joint Genome Institute (JGI-PGF)"/>
            <person name="Walter F."/>
            <person name="Albersmeier A."/>
            <person name="Kalinowski J."/>
            <person name="Ruckert C."/>
        </authorList>
    </citation>
    <scope>NUCLEOTIDE SEQUENCE</scope>
    <source>
        <strain evidence="4">JCM 31740</strain>
    </source>
</reference>
<accession>A0A348B3L9</accession>
<dbReference type="Pfam" id="PF11799">
    <property type="entry name" value="IMS_C"/>
    <property type="match status" value="1"/>
</dbReference>
<dbReference type="Gene3D" id="3.30.1490.100">
    <property type="entry name" value="DNA polymerase, Y-family, little finger domain"/>
    <property type="match status" value="1"/>
</dbReference>
<reference evidence="5" key="2">
    <citation type="submission" date="2018-04" db="EMBL/GenBank/DDBJ databases">
        <title>Complete genome sequence of Sulfodiicoccus acidiphilus strain HS-1.</title>
        <authorList>
            <person name="Sakai H.D."/>
            <person name="Kurosawa N."/>
        </authorList>
    </citation>
    <scope>NUCLEOTIDE SEQUENCE [LARGE SCALE GENOMIC DNA]</scope>
    <source>
        <strain evidence="5">HS-1</strain>
    </source>
</reference>
<dbReference type="PROSITE" id="PS50173">
    <property type="entry name" value="UMUC"/>
    <property type="match status" value="1"/>
</dbReference>
<evidence type="ECO:0000256" key="1">
    <source>
        <dbReference type="ARBA" id="ARBA00010945"/>
    </source>
</evidence>
<dbReference type="InterPro" id="IPR043128">
    <property type="entry name" value="Rev_trsase/Diguanyl_cyclase"/>
</dbReference>
<dbReference type="OrthoDB" id="372207at2157"/>